<dbReference type="InterPro" id="IPR029066">
    <property type="entry name" value="PLP-binding_barrel"/>
</dbReference>
<dbReference type="SUPFAM" id="SSF51419">
    <property type="entry name" value="PLP-binding barrel"/>
    <property type="match status" value="1"/>
</dbReference>
<dbReference type="Gene3D" id="2.40.37.10">
    <property type="entry name" value="Lyase, Ornithine Decarboxylase, Chain A, domain 1"/>
    <property type="match status" value="1"/>
</dbReference>
<proteinExistence type="inferred from homology"/>
<dbReference type="PRINTS" id="PR01179">
    <property type="entry name" value="ODADCRBXLASE"/>
</dbReference>
<evidence type="ECO:0000313" key="13">
    <source>
        <dbReference type="Proteomes" id="UP000294813"/>
    </source>
</evidence>
<dbReference type="EC" id="4.1.1.20" evidence="5 6"/>
<keyword evidence="5 8" id="KW-0457">Lysine biosynthesis</keyword>
<dbReference type="EMBL" id="SLXT01000015">
    <property type="protein sequence ID" value="TCP63784.1"/>
    <property type="molecule type" value="Genomic_DNA"/>
</dbReference>
<feature type="binding site" evidence="5">
    <location>
        <position position="411"/>
    </location>
    <ligand>
        <name>substrate</name>
    </ligand>
</feature>
<sequence length="459" mass="49732">MTAGRELGGFPYGQEQKKGDGGMKLHGTSQVNEQGQLCIGGVEATELVKQFGSPLYVMDEAAIRANCQAYYQGFVASGAGEVIYASKAFMTMAMCRLIESEGLGLDVVSGGELYTAKQAGFPMERVYFHGNNKTDEELALALDYGIGCIVVDNHFEMKRLDKLAGERGVKVPVLLRITPGIDCHTHDFVRTGQIDSKFGFTLPTGQAAEAVGAVLACENLDFLGVHCHIGSQIFELASFQYAAEVMMGFADELRAKFGCTIRVLNLGGGFGIRYTEKDDPADVADYARLVIEAVQQEAQKRNMPVPKLVVEPGRSIVATAGTTLYTVGSIKEITGVRKYVAVDGGMTDNPRPALYGSKYEALLANKANQPNEEVVTITGKCCESGDMLIWDLSLPKVESGDILAVTCTGAYNYAMSMNYNRIGRPAVVFVRDGEGSVVVKRETWEDLVRNDQIPASMLR</sequence>
<organism evidence="12 13">
    <name type="scientific">Heliophilum fasciatum</name>
    <dbReference type="NCBI Taxonomy" id="35700"/>
    <lineage>
        <taxon>Bacteria</taxon>
        <taxon>Bacillati</taxon>
        <taxon>Bacillota</taxon>
        <taxon>Clostridia</taxon>
        <taxon>Eubacteriales</taxon>
        <taxon>Heliobacteriaceae</taxon>
        <taxon>Heliophilum</taxon>
    </lineage>
</organism>
<feature type="binding site" evidence="5">
    <location>
        <position position="351"/>
    </location>
    <ligand>
        <name>substrate</name>
    </ligand>
</feature>
<comment type="pathway">
    <text evidence="5 8">Amino-acid biosynthesis; L-lysine biosynthesis via DAP pathway; L-lysine from DL-2,6-diaminopimelate: step 1/1.</text>
</comment>
<dbReference type="InterPro" id="IPR009006">
    <property type="entry name" value="Ala_racemase/Decarboxylase_C"/>
</dbReference>
<keyword evidence="5" id="KW-0028">Amino-acid biosynthesis</keyword>
<dbReference type="InterPro" id="IPR022657">
    <property type="entry name" value="De-COase2_CS"/>
</dbReference>
<dbReference type="GO" id="GO:0030170">
    <property type="term" value="F:pyridoxal phosphate binding"/>
    <property type="evidence" value="ECO:0007669"/>
    <property type="project" value="UniProtKB-UniRule"/>
</dbReference>
<evidence type="ECO:0000256" key="5">
    <source>
        <dbReference type="HAMAP-Rule" id="MF_02120"/>
    </source>
</evidence>
<feature type="binding site" evidence="5">
    <location>
        <position position="314"/>
    </location>
    <ligand>
        <name>substrate</name>
    </ligand>
</feature>
<comment type="subunit">
    <text evidence="5">Homodimer.</text>
</comment>
<accession>A0A4R2RLG3</accession>
<dbReference type="InterPro" id="IPR002986">
    <property type="entry name" value="DAP_deCOOHase_LysA"/>
</dbReference>
<comment type="function">
    <text evidence="5">Specifically catalyzes the decarboxylation of meso-diaminopimelate (meso-DAP) to L-lysine.</text>
</comment>
<dbReference type="HAMAP" id="MF_02120">
    <property type="entry name" value="LysA"/>
    <property type="match status" value="1"/>
</dbReference>
<evidence type="ECO:0000256" key="2">
    <source>
        <dbReference type="ARBA" id="ARBA00022793"/>
    </source>
</evidence>
<keyword evidence="3 5" id="KW-0663">Pyridoxal phosphate</keyword>
<dbReference type="RefSeq" id="WP_320055181.1">
    <property type="nucleotide sequence ID" value="NZ_JAOQNU010000014.1"/>
</dbReference>
<dbReference type="Gene3D" id="3.20.20.10">
    <property type="entry name" value="Alanine racemase"/>
    <property type="match status" value="1"/>
</dbReference>
<evidence type="ECO:0000256" key="4">
    <source>
        <dbReference type="ARBA" id="ARBA00023239"/>
    </source>
</evidence>
<dbReference type="Pfam" id="PF00278">
    <property type="entry name" value="Orn_DAP_Arg_deC"/>
    <property type="match status" value="1"/>
</dbReference>
<gene>
    <name evidence="5" type="primary">lysA</name>
    <name evidence="12" type="ORF">EDD73_11530</name>
</gene>
<dbReference type="NCBIfam" id="TIGR01048">
    <property type="entry name" value="lysA"/>
    <property type="match status" value="1"/>
</dbReference>
<protein>
    <recommendedName>
        <fullName evidence="5 6">Diaminopimelate decarboxylase</fullName>
        <shortName evidence="5">DAP decarboxylase</shortName>
        <shortName evidence="5">DAPDC</shortName>
        <ecNumber evidence="5 6">4.1.1.20</ecNumber>
    </recommendedName>
</protein>
<evidence type="ECO:0000256" key="6">
    <source>
        <dbReference type="NCBIfam" id="TIGR01048"/>
    </source>
</evidence>
<evidence type="ECO:0000256" key="8">
    <source>
        <dbReference type="RuleBase" id="RU003738"/>
    </source>
</evidence>
<feature type="domain" description="Orn/DAP/Arg decarboxylase 2 N-terminal" evidence="11">
    <location>
        <begin position="62"/>
        <end position="318"/>
    </location>
</feature>
<dbReference type="PANTHER" id="PTHR43727">
    <property type="entry name" value="DIAMINOPIMELATE DECARBOXYLASE"/>
    <property type="match status" value="1"/>
</dbReference>
<feature type="modified residue" description="N6-(pyridoxal phosphate)lysine" evidence="5 7">
    <location>
        <position position="87"/>
    </location>
</feature>
<evidence type="ECO:0000259" key="10">
    <source>
        <dbReference type="Pfam" id="PF00278"/>
    </source>
</evidence>
<evidence type="ECO:0000256" key="3">
    <source>
        <dbReference type="ARBA" id="ARBA00022898"/>
    </source>
</evidence>
<keyword evidence="13" id="KW-1185">Reference proteome</keyword>
<feature type="binding site" evidence="5">
    <location>
        <position position="355"/>
    </location>
    <ligand>
        <name>substrate</name>
    </ligand>
</feature>
<comment type="caution">
    <text evidence="12">The sequence shown here is derived from an EMBL/GenBank/DDBJ whole genome shotgun (WGS) entry which is preliminary data.</text>
</comment>
<reference evidence="12 13" key="1">
    <citation type="submission" date="2019-03" db="EMBL/GenBank/DDBJ databases">
        <title>Genomic Encyclopedia of Type Strains, Phase IV (KMG-IV): sequencing the most valuable type-strain genomes for metagenomic binning, comparative biology and taxonomic classification.</title>
        <authorList>
            <person name="Goeker M."/>
        </authorList>
    </citation>
    <scope>NUCLEOTIDE SEQUENCE [LARGE SCALE GENOMIC DNA]</scope>
    <source>
        <strain evidence="12 13">DSM 11170</strain>
    </source>
</reference>
<dbReference type="InterPro" id="IPR022644">
    <property type="entry name" value="De-COase2_N"/>
</dbReference>
<dbReference type="AlphaFoldDB" id="A0A4R2RLG3"/>
<dbReference type="Pfam" id="PF02784">
    <property type="entry name" value="Orn_Arg_deC_N"/>
    <property type="match status" value="1"/>
</dbReference>
<dbReference type="InterPro" id="IPR000183">
    <property type="entry name" value="Orn/DAP/Arg_de-COase"/>
</dbReference>
<dbReference type="CDD" id="cd06828">
    <property type="entry name" value="PLPDE_III_DapDC"/>
    <property type="match status" value="1"/>
</dbReference>
<feature type="binding site" evidence="5">
    <location>
        <position position="411"/>
    </location>
    <ligand>
        <name>pyridoxal 5'-phosphate</name>
        <dbReference type="ChEBI" id="CHEBI:597326"/>
    </ligand>
</feature>
<name>A0A4R2RLG3_9FIRM</name>
<keyword evidence="2 5" id="KW-0210">Decarboxylase</keyword>
<dbReference type="GO" id="GO:0009089">
    <property type="term" value="P:lysine biosynthetic process via diaminopimelate"/>
    <property type="evidence" value="ECO:0007669"/>
    <property type="project" value="UniProtKB-UniRule"/>
</dbReference>
<dbReference type="UniPathway" id="UPA00034">
    <property type="reaction ID" value="UER00027"/>
</dbReference>
<dbReference type="SUPFAM" id="SSF50621">
    <property type="entry name" value="Alanine racemase C-terminal domain-like"/>
    <property type="match status" value="1"/>
</dbReference>
<feature type="binding site" evidence="5">
    <location>
        <begin position="311"/>
        <end position="314"/>
    </location>
    <ligand>
        <name>pyridoxal 5'-phosphate</name>
        <dbReference type="ChEBI" id="CHEBI:597326"/>
    </ligand>
</feature>
<feature type="domain" description="Orn/DAP/Arg decarboxylase 2 C-terminal" evidence="10">
    <location>
        <begin position="59"/>
        <end position="409"/>
    </location>
</feature>
<feature type="compositionally biased region" description="Gly residues" evidence="9">
    <location>
        <begin position="1"/>
        <end position="11"/>
    </location>
</feature>
<dbReference type="PANTHER" id="PTHR43727:SF2">
    <property type="entry name" value="GROUP IV DECARBOXYLASE"/>
    <property type="match status" value="1"/>
</dbReference>
<dbReference type="PROSITE" id="PS00879">
    <property type="entry name" value="ODR_DC_2_2"/>
    <property type="match status" value="1"/>
</dbReference>
<feature type="region of interest" description="Disordered" evidence="9">
    <location>
        <begin position="1"/>
        <end position="26"/>
    </location>
</feature>
<evidence type="ECO:0000256" key="9">
    <source>
        <dbReference type="SAM" id="MobiDB-lite"/>
    </source>
</evidence>
<comment type="catalytic activity">
    <reaction evidence="5 8">
        <text>meso-2,6-diaminopimelate + H(+) = L-lysine + CO2</text>
        <dbReference type="Rhea" id="RHEA:15101"/>
        <dbReference type="ChEBI" id="CHEBI:15378"/>
        <dbReference type="ChEBI" id="CHEBI:16526"/>
        <dbReference type="ChEBI" id="CHEBI:32551"/>
        <dbReference type="ChEBI" id="CHEBI:57791"/>
        <dbReference type="EC" id="4.1.1.20"/>
    </reaction>
</comment>
<evidence type="ECO:0000259" key="11">
    <source>
        <dbReference type="Pfam" id="PF02784"/>
    </source>
</evidence>
<feature type="active site" description="Proton donor" evidence="7">
    <location>
        <position position="382"/>
    </location>
</feature>
<keyword evidence="4 5" id="KW-0456">Lyase</keyword>
<feature type="binding site" evidence="5">
    <location>
        <position position="383"/>
    </location>
    <ligand>
        <name>substrate</name>
    </ligand>
</feature>
<dbReference type="PRINTS" id="PR01181">
    <property type="entry name" value="DAPDCRBXLASE"/>
</dbReference>
<feature type="binding site" evidence="5">
    <location>
        <position position="269"/>
    </location>
    <ligand>
        <name>pyridoxal 5'-phosphate</name>
        <dbReference type="ChEBI" id="CHEBI:597326"/>
    </ligand>
</feature>
<dbReference type="InterPro" id="IPR022643">
    <property type="entry name" value="De-COase2_C"/>
</dbReference>
<evidence type="ECO:0000256" key="7">
    <source>
        <dbReference type="PIRSR" id="PIRSR600183-50"/>
    </source>
</evidence>
<evidence type="ECO:0000313" key="12">
    <source>
        <dbReference type="EMBL" id="TCP63784.1"/>
    </source>
</evidence>
<comment type="similarity">
    <text evidence="5">Belongs to the Orn/Lys/Arg decarboxylase class-II family. LysA subfamily.</text>
</comment>
<dbReference type="FunFam" id="3.20.20.10:FF:000003">
    <property type="entry name" value="Diaminopimelate decarboxylase"/>
    <property type="match status" value="1"/>
</dbReference>
<comment type="cofactor">
    <cofactor evidence="1 5 7 8">
        <name>pyridoxal 5'-phosphate</name>
        <dbReference type="ChEBI" id="CHEBI:597326"/>
    </cofactor>
</comment>
<evidence type="ECO:0000256" key="1">
    <source>
        <dbReference type="ARBA" id="ARBA00001933"/>
    </source>
</evidence>
<dbReference type="GO" id="GO:0008836">
    <property type="term" value="F:diaminopimelate decarboxylase activity"/>
    <property type="evidence" value="ECO:0007669"/>
    <property type="project" value="UniProtKB-UniRule"/>
</dbReference>
<dbReference type="Proteomes" id="UP000294813">
    <property type="component" value="Unassembled WGS sequence"/>
</dbReference>